<name>A0A0C1UIA3_9CLOT</name>
<comment type="caution">
    <text evidence="7">The sequence shown here is derived from an EMBL/GenBank/DDBJ whole genome shotgun (WGS) entry which is preliminary data.</text>
</comment>
<evidence type="ECO:0000256" key="2">
    <source>
        <dbReference type="ARBA" id="ARBA00008787"/>
    </source>
</evidence>
<keyword evidence="7" id="KW-0966">Cell projection</keyword>
<dbReference type="STRING" id="29341.RSJ17_12900"/>
<dbReference type="EMBL" id="AYSO01000015">
    <property type="protein sequence ID" value="KIE47075.1"/>
    <property type="molecule type" value="Genomic_DNA"/>
</dbReference>
<dbReference type="RefSeq" id="WP_039632479.1">
    <property type="nucleotide sequence ID" value="NZ_AYSO01000015.1"/>
</dbReference>
<evidence type="ECO:0000256" key="1">
    <source>
        <dbReference type="ARBA" id="ARBA00004514"/>
    </source>
</evidence>
<keyword evidence="4 6" id="KW-1005">Bacterial flagellum biogenesis</keyword>
<keyword evidence="7" id="KW-0282">Flagellum</keyword>
<dbReference type="PIRSF" id="PIRSF039090">
    <property type="entry name" value="Flis"/>
    <property type="match status" value="1"/>
</dbReference>
<dbReference type="NCBIfam" id="TIGR00208">
    <property type="entry name" value="fliS"/>
    <property type="match status" value="1"/>
</dbReference>
<dbReference type="GO" id="GO:0044780">
    <property type="term" value="P:bacterial-type flagellum assembly"/>
    <property type="evidence" value="ECO:0007669"/>
    <property type="project" value="InterPro"/>
</dbReference>
<keyword evidence="8" id="KW-1185">Reference proteome</keyword>
<evidence type="ECO:0000256" key="6">
    <source>
        <dbReference type="PIRNR" id="PIRNR039090"/>
    </source>
</evidence>
<sequence length="128" mass="14989">MKAYSNAYNTYKNNSVNYASKEQLLLMLLDGAVKYAKIGRQAIVDDDIQKKHDNLIRTQDIFYELMISLDRNAGGEWGDNLYAVYEFINQRLMEANMKKDVKIMDEIIPLIEEVRDLWNEAYKLSVKK</sequence>
<dbReference type="Pfam" id="PF02561">
    <property type="entry name" value="FliS"/>
    <property type="match status" value="1"/>
</dbReference>
<comment type="subcellular location">
    <subcellularLocation>
        <location evidence="1 6">Cytoplasm</location>
        <location evidence="1 6">Cytosol</location>
    </subcellularLocation>
</comment>
<dbReference type="SUPFAM" id="SSF101116">
    <property type="entry name" value="Flagellar export chaperone FliS"/>
    <property type="match status" value="1"/>
</dbReference>
<dbReference type="Gene3D" id="1.20.120.340">
    <property type="entry name" value="Flagellar protein FliS"/>
    <property type="match status" value="1"/>
</dbReference>
<comment type="similarity">
    <text evidence="2 6">Belongs to the FliS family.</text>
</comment>
<evidence type="ECO:0000256" key="5">
    <source>
        <dbReference type="ARBA" id="ARBA00023186"/>
    </source>
</evidence>
<keyword evidence="3 6" id="KW-0963">Cytoplasm</keyword>
<protein>
    <recommendedName>
        <fullName evidence="6">Flagellar secretion chaperone FliS</fullName>
    </recommendedName>
</protein>
<dbReference type="InterPro" id="IPR003713">
    <property type="entry name" value="FliS"/>
</dbReference>
<keyword evidence="7" id="KW-0969">Cilium</keyword>
<dbReference type="PANTHER" id="PTHR34773">
    <property type="entry name" value="FLAGELLAR SECRETION CHAPERONE FLIS"/>
    <property type="match status" value="1"/>
</dbReference>
<dbReference type="GO" id="GO:0071973">
    <property type="term" value="P:bacterial-type flagellum-dependent cell motility"/>
    <property type="evidence" value="ECO:0007669"/>
    <property type="project" value="TreeGrafter"/>
</dbReference>
<dbReference type="Proteomes" id="UP000031366">
    <property type="component" value="Unassembled WGS sequence"/>
</dbReference>
<dbReference type="PANTHER" id="PTHR34773:SF1">
    <property type="entry name" value="FLAGELLAR SECRETION CHAPERONE FLIS"/>
    <property type="match status" value="1"/>
</dbReference>
<keyword evidence="5" id="KW-0143">Chaperone</keyword>
<evidence type="ECO:0000313" key="8">
    <source>
        <dbReference type="Proteomes" id="UP000031366"/>
    </source>
</evidence>
<gene>
    <name evidence="7" type="primary">fliS</name>
    <name evidence="7" type="ORF">U732_1465</name>
</gene>
<dbReference type="AlphaFoldDB" id="A0A0C1UIA3"/>
<dbReference type="InterPro" id="IPR036584">
    <property type="entry name" value="FliS_sf"/>
</dbReference>
<accession>A0A0C1UIA3</accession>
<proteinExistence type="inferred from homology"/>
<evidence type="ECO:0000256" key="4">
    <source>
        <dbReference type="ARBA" id="ARBA00022795"/>
    </source>
</evidence>
<dbReference type="CDD" id="cd16098">
    <property type="entry name" value="FliS"/>
    <property type="match status" value="1"/>
</dbReference>
<evidence type="ECO:0000256" key="3">
    <source>
        <dbReference type="ARBA" id="ARBA00022490"/>
    </source>
</evidence>
<dbReference type="GO" id="GO:0005829">
    <property type="term" value="C:cytosol"/>
    <property type="evidence" value="ECO:0007669"/>
    <property type="project" value="UniProtKB-SubCell"/>
</dbReference>
<dbReference type="OrthoDB" id="1524959at2"/>
<evidence type="ECO:0000313" key="7">
    <source>
        <dbReference type="EMBL" id="KIE47075.1"/>
    </source>
</evidence>
<reference evidence="7 8" key="1">
    <citation type="journal article" date="2015" name="Infect. Genet. Evol.">
        <title>Genomic sequences of six botulinum neurotoxin-producing strains representing three clostridial species illustrate the mobility and diversity of botulinum neurotoxin genes.</title>
        <authorList>
            <person name="Smith T.J."/>
            <person name="Hill K.K."/>
            <person name="Xie G."/>
            <person name="Foley B.T."/>
            <person name="Williamson C.H."/>
            <person name="Foster J.T."/>
            <person name="Johnson S.L."/>
            <person name="Chertkov O."/>
            <person name="Teshima H."/>
            <person name="Gibbons H.S."/>
            <person name="Johnsky L.A."/>
            <person name="Karavis M.A."/>
            <person name="Smith L.A."/>
        </authorList>
    </citation>
    <scope>NUCLEOTIDE SEQUENCE [LARGE SCALE GENOMIC DNA]</scope>
    <source>
        <strain evidence="7 8">CDC 2741</strain>
    </source>
</reference>
<organism evidence="7 8">
    <name type="scientific">Clostridium argentinense CDC 2741</name>
    <dbReference type="NCBI Taxonomy" id="1418104"/>
    <lineage>
        <taxon>Bacteria</taxon>
        <taxon>Bacillati</taxon>
        <taxon>Bacillota</taxon>
        <taxon>Clostridia</taxon>
        <taxon>Eubacteriales</taxon>
        <taxon>Clostridiaceae</taxon>
        <taxon>Clostridium</taxon>
    </lineage>
</organism>